<organism evidence="1 2">
    <name type="scientific">Eumeta variegata</name>
    <name type="common">Bagworm moth</name>
    <name type="synonym">Eumeta japonica</name>
    <dbReference type="NCBI Taxonomy" id="151549"/>
    <lineage>
        <taxon>Eukaryota</taxon>
        <taxon>Metazoa</taxon>
        <taxon>Ecdysozoa</taxon>
        <taxon>Arthropoda</taxon>
        <taxon>Hexapoda</taxon>
        <taxon>Insecta</taxon>
        <taxon>Pterygota</taxon>
        <taxon>Neoptera</taxon>
        <taxon>Endopterygota</taxon>
        <taxon>Lepidoptera</taxon>
        <taxon>Glossata</taxon>
        <taxon>Ditrysia</taxon>
        <taxon>Tineoidea</taxon>
        <taxon>Psychidae</taxon>
        <taxon>Oiketicinae</taxon>
        <taxon>Eumeta</taxon>
    </lineage>
</organism>
<dbReference type="EMBL" id="BGZK01000900">
    <property type="protein sequence ID" value="GBP64523.1"/>
    <property type="molecule type" value="Genomic_DNA"/>
</dbReference>
<keyword evidence="2" id="KW-1185">Reference proteome</keyword>
<gene>
    <name evidence="1" type="ORF">EVAR_53022_1</name>
</gene>
<evidence type="ECO:0000313" key="1">
    <source>
        <dbReference type="EMBL" id="GBP64523.1"/>
    </source>
</evidence>
<sequence length="102" mass="11838">MLLTDCLETRINNDALNRYGCKRMLLRLPRQNIARLIINAEMDRSEVRDGRHALKLIDKRNLRKNFRSGRALSKFQRPMSRPAGRCTHSVTEINSERCTPGT</sequence>
<reference evidence="1 2" key="1">
    <citation type="journal article" date="2019" name="Commun. Biol.">
        <title>The bagworm genome reveals a unique fibroin gene that provides high tensile strength.</title>
        <authorList>
            <person name="Kono N."/>
            <person name="Nakamura H."/>
            <person name="Ohtoshi R."/>
            <person name="Tomita M."/>
            <person name="Numata K."/>
            <person name="Arakawa K."/>
        </authorList>
    </citation>
    <scope>NUCLEOTIDE SEQUENCE [LARGE SCALE GENOMIC DNA]</scope>
</reference>
<comment type="caution">
    <text evidence="1">The sequence shown here is derived from an EMBL/GenBank/DDBJ whole genome shotgun (WGS) entry which is preliminary data.</text>
</comment>
<protein>
    <submittedName>
        <fullName evidence="1">Uncharacterized protein</fullName>
    </submittedName>
</protein>
<name>A0A4C1XN84_EUMVA</name>
<accession>A0A4C1XN84</accession>
<dbReference type="AlphaFoldDB" id="A0A4C1XN84"/>
<proteinExistence type="predicted"/>
<evidence type="ECO:0000313" key="2">
    <source>
        <dbReference type="Proteomes" id="UP000299102"/>
    </source>
</evidence>
<dbReference type="Proteomes" id="UP000299102">
    <property type="component" value="Unassembled WGS sequence"/>
</dbReference>